<keyword evidence="2" id="KW-0963">Cytoplasm</keyword>
<evidence type="ECO:0000256" key="3">
    <source>
        <dbReference type="ARBA" id="ARBA00022679"/>
    </source>
</evidence>
<dbReference type="Gene3D" id="1.10.150.870">
    <property type="match status" value="1"/>
</dbReference>
<keyword evidence="5" id="KW-0235">DNA replication</keyword>
<dbReference type="EMBL" id="AP025739">
    <property type="protein sequence ID" value="BDI33352.1"/>
    <property type="molecule type" value="Genomic_DNA"/>
</dbReference>
<accession>A0A402CNP4</accession>
<evidence type="ECO:0000256" key="8">
    <source>
        <dbReference type="ARBA" id="ARBA00023204"/>
    </source>
</evidence>
<dbReference type="SUPFAM" id="SSF89550">
    <property type="entry name" value="PHP domain-like"/>
    <property type="match status" value="1"/>
</dbReference>
<dbReference type="InterPro" id="IPR040982">
    <property type="entry name" value="DNA_pol3_finger"/>
</dbReference>
<keyword evidence="4" id="KW-0548">Nucleotidyltransferase</keyword>
<evidence type="ECO:0000256" key="4">
    <source>
        <dbReference type="ARBA" id="ARBA00022695"/>
    </source>
</evidence>
<dbReference type="NCBIfam" id="TIGR00594">
    <property type="entry name" value="polc"/>
    <property type="match status" value="1"/>
</dbReference>
<dbReference type="GO" id="GO:0006281">
    <property type="term" value="P:DNA repair"/>
    <property type="evidence" value="ECO:0007669"/>
    <property type="project" value="UniProtKB-KW"/>
</dbReference>
<dbReference type="Pfam" id="PF07733">
    <property type="entry name" value="DNA_pol3_alpha"/>
    <property type="match status" value="1"/>
</dbReference>
<evidence type="ECO:0000256" key="1">
    <source>
        <dbReference type="ARBA" id="ARBA00012417"/>
    </source>
</evidence>
<dbReference type="Pfam" id="PF17657">
    <property type="entry name" value="DNA_pol3_finger"/>
    <property type="match status" value="1"/>
</dbReference>
<dbReference type="PANTHER" id="PTHR32294:SF4">
    <property type="entry name" value="ERROR-PRONE DNA POLYMERASE"/>
    <property type="match status" value="1"/>
</dbReference>
<gene>
    <name evidence="10" type="ORF">CCAX7_54030</name>
</gene>
<name>A0A402CNP4_9BACT</name>
<dbReference type="InterPro" id="IPR016195">
    <property type="entry name" value="Pol/histidinol_Pase-like"/>
</dbReference>
<dbReference type="Gene3D" id="3.20.20.140">
    <property type="entry name" value="Metal-dependent hydrolases"/>
    <property type="match status" value="1"/>
</dbReference>
<evidence type="ECO:0000256" key="9">
    <source>
        <dbReference type="ARBA" id="ARBA00049244"/>
    </source>
</evidence>
<keyword evidence="8" id="KW-0234">DNA repair</keyword>
<keyword evidence="6" id="KW-0227">DNA damage</keyword>
<sequence>MRAAASMGMPGIAMTDHDHVSAAVKFTQCCRQYGVKPILGAEVTMEDGTHLTLLAETRAGYANLCRLLTSAYADGGRLTPRLRWSHLPGLSSGLICLSGCIKGRIAGHVARHEYDAAKAMAQRLAGWFGGAFYLELQDDRTPDSARVARELAMLGDAIGVPSVATNNVHYAASAAFAAHDLLRCVRAGVTVRDIHPERPFNNQRWLKNTREMQDLFGWRPDALANTVRIADHCEDVLPGGADITPRFDGDAARELRRLAYEGAKRRYRTITAQALSPTLRGRLEHELSVITTLGYADYILMVRDVVRWARAQGIRATGRGSAADCCVAYCLDLTDVDVIARNLPFARFLKPGKTPDIDMDFPSSRRDEVFEHVVTTYGEENTGVVCTFHTYWARSAVRDIGKALALPADALSFLASHLSHFVHASEIGSAFDTYAELRPHKALREQFQILFTLCASIAGFPRHMGSHSSGVVISRVPLATIAPLTPSARGITQIWTLDKDDAETVGAIKFDILALRMLSAVADAEDDLRESHPDFRYDDIPIDDTATYNMIQSGKAIGAFQFESAAQLALAVTLQPTHFEDLVASVALIRPGPVRGNVVNRFVAARNGYARADVLHTALETALAKTYGCVVFQEQVNDVFQAMTGCSEADADAMRKALTKHTKEGTLDQAGMEFIARARARHPDLRPKTAYMIWKQIEGWAGYGFIEGHAAAFALTGYRTAYLSVHHTAEFFAGIMSEQPMGFYSANTLAAEARRRGVRVLPLDINESGDKCHGDGDEIRLGLRLLSDLRADDIAAILAARDRAPFASLLDFCARLPLRRDALENLILAGAFDALHSERRGLLWALDQTIGAALSYRATGGVQRELALGDAARLATPCSDIDDFSEWERFLWTWRLTGVTAECHVMSHFRERLAARGFITASQAQEANDGAVVRVAGINIRPHRPPTRSGKPVLFSSLEDETDILQLITFGEAIDRCTSVFLLSQAVMVEARVQRKGKGVTLIVQRAAPFRVPRLAQEVSQGYPARPTLPVIAPTEYQVK</sequence>
<evidence type="ECO:0000256" key="5">
    <source>
        <dbReference type="ARBA" id="ARBA00022705"/>
    </source>
</evidence>
<proteinExistence type="predicted"/>
<dbReference type="GO" id="GO:0003887">
    <property type="term" value="F:DNA-directed DNA polymerase activity"/>
    <property type="evidence" value="ECO:0007669"/>
    <property type="project" value="UniProtKB-KW"/>
</dbReference>
<dbReference type="Proteomes" id="UP000287394">
    <property type="component" value="Chromosome"/>
</dbReference>
<dbReference type="InterPro" id="IPR029460">
    <property type="entry name" value="DNAPol_HHH"/>
</dbReference>
<evidence type="ECO:0000256" key="6">
    <source>
        <dbReference type="ARBA" id="ARBA00022763"/>
    </source>
</evidence>
<dbReference type="GO" id="GO:0008408">
    <property type="term" value="F:3'-5' exonuclease activity"/>
    <property type="evidence" value="ECO:0007669"/>
    <property type="project" value="InterPro"/>
</dbReference>
<dbReference type="CDD" id="cd04485">
    <property type="entry name" value="DnaE_OBF"/>
    <property type="match status" value="1"/>
</dbReference>
<evidence type="ECO:0000256" key="2">
    <source>
        <dbReference type="ARBA" id="ARBA00022490"/>
    </source>
</evidence>
<protein>
    <recommendedName>
        <fullName evidence="1">DNA-directed DNA polymerase</fullName>
        <ecNumber evidence="1">2.7.7.7</ecNumber>
    </recommendedName>
</protein>
<dbReference type="PANTHER" id="PTHR32294">
    <property type="entry name" value="DNA POLYMERASE III SUBUNIT ALPHA"/>
    <property type="match status" value="1"/>
</dbReference>
<keyword evidence="3" id="KW-0808">Transferase</keyword>
<evidence type="ECO:0000313" key="10">
    <source>
        <dbReference type="EMBL" id="BDI33352.1"/>
    </source>
</evidence>
<dbReference type="AlphaFoldDB" id="A0A402CNP4"/>
<dbReference type="InterPro" id="IPR004013">
    <property type="entry name" value="PHP_dom"/>
</dbReference>
<keyword evidence="11" id="KW-1185">Reference proteome</keyword>
<keyword evidence="7 10" id="KW-0239">DNA-directed DNA polymerase</keyword>
<dbReference type="KEGG" id="ccot:CCAX7_54030"/>
<organism evidence="10 11">
    <name type="scientific">Capsulimonas corticalis</name>
    <dbReference type="NCBI Taxonomy" id="2219043"/>
    <lineage>
        <taxon>Bacteria</taxon>
        <taxon>Bacillati</taxon>
        <taxon>Armatimonadota</taxon>
        <taxon>Armatimonadia</taxon>
        <taxon>Capsulimonadales</taxon>
        <taxon>Capsulimonadaceae</taxon>
        <taxon>Capsulimonas</taxon>
    </lineage>
</organism>
<dbReference type="GO" id="GO:0006260">
    <property type="term" value="P:DNA replication"/>
    <property type="evidence" value="ECO:0007669"/>
    <property type="project" value="UniProtKB-KW"/>
</dbReference>
<dbReference type="EC" id="2.7.7.7" evidence="1"/>
<evidence type="ECO:0000256" key="7">
    <source>
        <dbReference type="ARBA" id="ARBA00022932"/>
    </source>
</evidence>
<reference evidence="10 11" key="1">
    <citation type="journal article" date="2019" name="Int. J. Syst. Evol. Microbiol.">
        <title>Capsulimonas corticalis gen. nov., sp. nov., an aerobic capsulated bacterium, of a novel bacterial order, Capsulimonadales ord. nov., of the class Armatimonadia of the phylum Armatimonadetes.</title>
        <authorList>
            <person name="Li J."/>
            <person name="Kudo C."/>
            <person name="Tonouchi A."/>
        </authorList>
    </citation>
    <scope>NUCLEOTIDE SEQUENCE [LARGE SCALE GENOMIC DNA]</scope>
    <source>
        <strain evidence="10 11">AX-7</strain>
    </source>
</reference>
<comment type="catalytic activity">
    <reaction evidence="9">
        <text>DNA(n) + a 2'-deoxyribonucleoside 5'-triphosphate = DNA(n+1) + diphosphate</text>
        <dbReference type="Rhea" id="RHEA:22508"/>
        <dbReference type="Rhea" id="RHEA-COMP:17339"/>
        <dbReference type="Rhea" id="RHEA-COMP:17340"/>
        <dbReference type="ChEBI" id="CHEBI:33019"/>
        <dbReference type="ChEBI" id="CHEBI:61560"/>
        <dbReference type="ChEBI" id="CHEBI:173112"/>
        <dbReference type="EC" id="2.7.7.7"/>
    </reaction>
</comment>
<dbReference type="Pfam" id="PF02811">
    <property type="entry name" value="PHP"/>
    <property type="match status" value="1"/>
</dbReference>
<dbReference type="InterPro" id="IPR011708">
    <property type="entry name" value="DNA_pol3_alpha_NTPase_dom"/>
</dbReference>
<evidence type="ECO:0000313" key="11">
    <source>
        <dbReference type="Proteomes" id="UP000287394"/>
    </source>
</evidence>
<dbReference type="InterPro" id="IPR004805">
    <property type="entry name" value="DnaE2/DnaE/PolC"/>
</dbReference>
<dbReference type="Pfam" id="PF14579">
    <property type="entry name" value="HHH_6"/>
    <property type="match status" value="1"/>
</dbReference>